<dbReference type="GO" id="GO:0000209">
    <property type="term" value="P:protein polyubiquitination"/>
    <property type="evidence" value="ECO:0007669"/>
    <property type="project" value="TreeGrafter"/>
</dbReference>
<dbReference type="Proteomes" id="UP001165289">
    <property type="component" value="Unassembled WGS sequence"/>
</dbReference>
<dbReference type="SUPFAM" id="SSF63829">
    <property type="entry name" value="Calcium-dependent phosphotriesterase"/>
    <property type="match status" value="1"/>
</dbReference>
<dbReference type="GO" id="GO:0043161">
    <property type="term" value="P:proteasome-mediated ubiquitin-dependent protein catabolic process"/>
    <property type="evidence" value="ECO:0007669"/>
    <property type="project" value="TreeGrafter"/>
</dbReference>
<organism evidence="2 3">
    <name type="scientific">Oopsacas minuta</name>
    <dbReference type="NCBI Taxonomy" id="111878"/>
    <lineage>
        <taxon>Eukaryota</taxon>
        <taxon>Metazoa</taxon>
        <taxon>Porifera</taxon>
        <taxon>Hexactinellida</taxon>
        <taxon>Hexasterophora</taxon>
        <taxon>Lyssacinosida</taxon>
        <taxon>Leucopsacidae</taxon>
        <taxon>Oopsacas</taxon>
    </lineage>
</organism>
<comment type="caution">
    <text evidence="2">The sequence shown here is derived from an EMBL/GenBank/DDBJ whole genome shotgun (WGS) entry which is preliminary data.</text>
</comment>
<sequence>MATASINENPVCGPVNLMPVPNKLQDRMNTLREVIDSKKSLVRRVSEEMKELIEDKAHLIIGELEGIWDEANQRMNKRRNEINKQIEEINKRKSELEKLFQDLDPSLPNPLDKIPEAIESVKREMNIDIPFIKVNCKVRELRESINTLFSCDQRIVKFEENTPIQLKWSSCDRGKQDNQLYNPYGIAIDSINDDIYVANSIHRVEIFSRNGEWVKTLKDEVMACPENILILHDSIFVQCVKRIVRFNKSTLKMESHKTYEYRLSGICNDNTHIYVGEYRNMKLTVLTSEMNEEKRISLITQFKQDNTFITDISLTKDEVYVCFIDSDYPIQAFSKQGRLTRCIIHKDMLNKVWYFCMDQQLNIILADRGCSQVKIFSNEGKLITKFGKGGPAPGDFTYLGGIAVNDLFNIVAVDCKDHNRLQAFSYL</sequence>
<keyword evidence="3" id="KW-1185">Reference proteome</keyword>
<dbReference type="GO" id="GO:0008270">
    <property type="term" value="F:zinc ion binding"/>
    <property type="evidence" value="ECO:0007669"/>
    <property type="project" value="UniProtKB-KW"/>
</dbReference>
<feature type="coiled-coil region" evidence="1">
    <location>
        <begin position="35"/>
        <end position="102"/>
    </location>
</feature>
<proteinExistence type="predicted"/>
<dbReference type="GO" id="GO:0061630">
    <property type="term" value="F:ubiquitin protein ligase activity"/>
    <property type="evidence" value="ECO:0007669"/>
    <property type="project" value="TreeGrafter"/>
</dbReference>
<protein>
    <submittedName>
        <fullName evidence="2">Cell surface protein</fullName>
    </submittedName>
</protein>
<dbReference type="AlphaFoldDB" id="A0AAV7KJX2"/>
<dbReference type="PANTHER" id="PTHR24104:SF25">
    <property type="entry name" value="PROTEIN LIN-41"/>
    <property type="match status" value="1"/>
</dbReference>
<dbReference type="InterPro" id="IPR011042">
    <property type="entry name" value="6-blade_b-propeller_TolB-like"/>
</dbReference>
<dbReference type="Gene3D" id="2.120.10.30">
    <property type="entry name" value="TolB, C-terminal domain"/>
    <property type="match status" value="1"/>
</dbReference>
<gene>
    <name evidence="2" type="ORF">LOD99_10028</name>
</gene>
<reference evidence="2 3" key="1">
    <citation type="journal article" date="2023" name="BMC Biol.">
        <title>The compact genome of the sponge Oopsacas minuta (Hexactinellida) is lacking key metazoan core genes.</title>
        <authorList>
            <person name="Santini S."/>
            <person name="Schenkelaars Q."/>
            <person name="Jourda C."/>
            <person name="Duchesne M."/>
            <person name="Belahbib H."/>
            <person name="Rocher C."/>
            <person name="Selva M."/>
            <person name="Riesgo A."/>
            <person name="Vervoort M."/>
            <person name="Leys S.P."/>
            <person name="Kodjabachian L."/>
            <person name="Le Bivic A."/>
            <person name="Borchiellini C."/>
            <person name="Claverie J.M."/>
            <person name="Renard E."/>
        </authorList>
    </citation>
    <scope>NUCLEOTIDE SEQUENCE [LARGE SCALE GENOMIC DNA]</scope>
    <source>
        <strain evidence="2">SPO-2</strain>
    </source>
</reference>
<keyword evidence="1" id="KW-0175">Coiled coil</keyword>
<dbReference type="PANTHER" id="PTHR24104">
    <property type="entry name" value="E3 UBIQUITIN-PROTEIN LIGASE NHLRC1-RELATED"/>
    <property type="match status" value="1"/>
</dbReference>
<evidence type="ECO:0000313" key="2">
    <source>
        <dbReference type="EMBL" id="KAI6661303.1"/>
    </source>
</evidence>
<dbReference type="InterPro" id="IPR050952">
    <property type="entry name" value="TRIM-NHL_E3_ligases"/>
</dbReference>
<accession>A0AAV7KJX2</accession>
<evidence type="ECO:0000256" key="1">
    <source>
        <dbReference type="SAM" id="Coils"/>
    </source>
</evidence>
<evidence type="ECO:0000313" key="3">
    <source>
        <dbReference type="Proteomes" id="UP001165289"/>
    </source>
</evidence>
<dbReference type="EMBL" id="JAKMXF010000015">
    <property type="protein sequence ID" value="KAI6661303.1"/>
    <property type="molecule type" value="Genomic_DNA"/>
</dbReference>
<name>A0AAV7KJX2_9METZ</name>